<reference evidence="13 14" key="1">
    <citation type="submission" date="2016-11" db="EMBL/GenBank/DDBJ databases">
        <authorList>
            <person name="Jaros S."/>
            <person name="Januszkiewicz K."/>
            <person name="Wedrychowicz H."/>
        </authorList>
    </citation>
    <scope>NUCLEOTIDE SEQUENCE [LARGE SCALE GENOMIC DNA]</scope>
    <source>
        <strain evidence="13 14">DSM 18772</strain>
    </source>
</reference>
<evidence type="ECO:0000259" key="12">
    <source>
        <dbReference type="SMART" id="SM00845"/>
    </source>
</evidence>
<dbReference type="SMART" id="SM00845">
    <property type="entry name" value="GatB_Yqey"/>
    <property type="match status" value="1"/>
</dbReference>
<dbReference type="OrthoDB" id="9804078at2"/>
<dbReference type="SUPFAM" id="SSF89095">
    <property type="entry name" value="GatB/YqeY motif"/>
    <property type="match status" value="1"/>
</dbReference>
<dbReference type="PROSITE" id="PS01234">
    <property type="entry name" value="GATB"/>
    <property type="match status" value="1"/>
</dbReference>
<comment type="subunit">
    <text evidence="2 11">Heterotrimer of A, B and C subunits.</text>
</comment>
<comment type="similarity">
    <text evidence="1 11">Belongs to the GatB/GatE family. GatB subfamily.</text>
</comment>
<comment type="function">
    <text evidence="8 11">Allows the formation of correctly charged Asn-tRNA(Asn) or Gln-tRNA(Gln) through the transamidation of misacylated Asp-tRNA(Asn) or Glu-tRNA(Gln) in organisms which lack either or both of asparaginyl-tRNA or glutaminyl-tRNA synthetases. The reaction takes place in the presence of glutamine and ATP through an activated phospho-Asp-tRNA(Asn) or phospho-Glu-tRNA(Gln).</text>
</comment>
<dbReference type="GO" id="GO:0005524">
    <property type="term" value="F:ATP binding"/>
    <property type="evidence" value="ECO:0007669"/>
    <property type="project" value="UniProtKB-KW"/>
</dbReference>
<dbReference type="STRING" id="1123071.SAMN02745181_3527"/>
<evidence type="ECO:0000256" key="2">
    <source>
        <dbReference type="ARBA" id="ARBA00011123"/>
    </source>
</evidence>
<dbReference type="GO" id="GO:0050566">
    <property type="term" value="F:asparaginyl-tRNA synthase (glutamine-hydrolyzing) activity"/>
    <property type="evidence" value="ECO:0007669"/>
    <property type="project" value="RHEA"/>
</dbReference>
<dbReference type="InterPro" id="IPR003789">
    <property type="entry name" value="Asn/Gln_tRNA_amidoTrase-B-like"/>
</dbReference>
<dbReference type="AlphaFoldDB" id="A0A1M6R213"/>
<dbReference type="NCBIfam" id="NF004014">
    <property type="entry name" value="PRK05477.1-4"/>
    <property type="match status" value="1"/>
</dbReference>
<organism evidence="13 14">
    <name type="scientific">Rubritalea squalenifaciens DSM 18772</name>
    <dbReference type="NCBI Taxonomy" id="1123071"/>
    <lineage>
        <taxon>Bacteria</taxon>
        <taxon>Pseudomonadati</taxon>
        <taxon>Verrucomicrobiota</taxon>
        <taxon>Verrucomicrobiia</taxon>
        <taxon>Verrucomicrobiales</taxon>
        <taxon>Rubritaleaceae</taxon>
        <taxon>Rubritalea</taxon>
    </lineage>
</organism>
<feature type="domain" description="Asn/Gln amidotransferase" evidence="12">
    <location>
        <begin position="338"/>
        <end position="485"/>
    </location>
</feature>
<dbReference type="GO" id="GO:0070681">
    <property type="term" value="P:glutaminyl-tRNAGln biosynthesis via transamidation"/>
    <property type="evidence" value="ECO:0007669"/>
    <property type="project" value="TreeGrafter"/>
</dbReference>
<evidence type="ECO:0000256" key="11">
    <source>
        <dbReference type="HAMAP-Rule" id="MF_00121"/>
    </source>
</evidence>
<keyword evidence="6 11" id="KW-0067">ATP-binding</keyword>
<dbReference type="PANTHER" id="PTHR11659">
    <property type="entry name" value="GLUTAMYL-TRNA GLN AMIDOTRANSFERASE SUBUNIT B MITOCHONDRIAL AND PROKARYOTIC PET112-RELATED"/>
    <property type="match status" value="1"/>
</dbReference>
<dbReference type="Gene3D" id="1.10.150.380">
    <property type="entry name" value="GatB domain, N-terminal subdomain"/>
    <property type="match status" value="1"/>
</dbReference>
<evidence type="ECO:0000313" key="14">
    <source>
        <dbReference type="Proteomes" id="UP000184510"/>
    </source>
</evidence>
<dbReference type="FunFam" id="1.10.10.410:FF:000001">
    <property type="entry name" value="Aspartyl/glutamyl-tRNA(Asn/Gln) amidotransferase subunit B"/>
    <property type="match status" value="1"/>
</dbReference>
<dbReference type="PANTHER" id="PTHR11659:SF0">
    <property type="entry name" value="GLUTAMYL-TRNA(GLN) AMIDOTRANSFERASE SUBUNIT B, MITOCHONDRIAL"/>
    <property type="match status" value="1"/>
</dbReference>
<evidence type="ECO:0000313" key="13">
    <source>
        <dbReference type="EMBL" id="SHK26529.1"/>
    </source>
</evidence>
<evidence type="ECO:0000256" key="9">
    <source>
        <dbReference type="ARBA" id="ARBA00047380"/>
    </source>
</evidence>
<comment type="catalytic activity">
    <reaction evidence="9 11">
        <text>L-aspartyl-tRNA(Asn) + L-glutamine + ATP + H2O = L-asparaginyl-tRNA(Asn) + L-glutamate + ADP + phosphate + 2 H(+)</text>
        <dbReference type="Rhea" id="RHEA:14513"/>
        <dbReference type="Rhea" id="RHEA-COMP:9674"/>
        <dbReference type="Rhea" id="RHEA-COMP:9677"/>
        <dbReference type="ChEBI" id="CHEBI:15377"/>
        <dbReference type="ChEBI" id="CHEBI:15378"/>
        <dbReference type="ChEBI" id="CHEBI:29985"/>
        <dbReference type="ChEBI" id="CHEBI:30616"/>
        <dbReference type="ChEBI" id="CHEBI:43474"/>
        <dbReference type="ChEBI" id="CHEBI:58359"/>
        <dbReference type="ChEBI" id="CHEBI:78515"/>
        <dbReference type="ChEBI" id="CHEBI:78516"/>
        <dbReference type="ChEBI" id="CHEBI:456216"/>
    </reaction>
</comment>
<dbReference type="GO" id="GO:0050567">
    <property type="term" value="F:glutaminyl-tRNA synthase (glutamine-hydrolyzing) activity"/>
    <property type="evidence" value="ECO:0007669"/>
    <property type="project" value="UniProtKB-UniRule"/>
</dbReference>
<keyword evidence="7 11" id="KW-0648">Protein biosynthesis</keyword>
<dbReference type="InterPro" id="IPR006075">
    <property type="entry name" value="Asn/Gln-tRNA_Trfase_suB/E_cat"/>
</dbReference>
<keyword evidence="4 11" id="KW-0436">Ligase</keyword>
<sequence>MPREDYIPTIGLEVHCQINSESKMFCSCRAGYGHDPNTNVCPVCLGLPGALPVLNKHAIEQTILAGMLLGCTTPEVSKWDRKNYFYPDMPKNYQLTQFDLPLCMGGEVPLYDLAYHKDAQKHIVNPGKAVKMNRIHLEEDVAKSTHLANASTIDYNRAGTPLMEIVTEPDIDSAEEAYAYLKSLQQILQYGKISDADMEKGQMRCDVNISVRKKGTDELGTKLEIKNLNSISAVRLAIYYEIDRQIEELDMGIEQQQATLRWDPNTGQTSVMRIKEDSHDYRYFPEPDLLPVRTSELVEKMRSHVPELPHEKRDRFVADYGVSTYDAGVLTSEFALADYFEAAATDKKTGKKIANWIINTLLGKLNDTSLTLADNPLKPESIGQLVALVESGQVANNQAKEIFDVLWENPDKEPAAIAKELGFEPADSSEIEGIVDEVIAANPDKVAEIQGGNPKMANWLTGQVMKASKGKANPKIVTEIIQNKLGL</sequence>
<dbReference type="NCBIfam" id="TIGR00133">
    <property type="entry name" value="gatB"/>
    <property type="match status" value="1"/>
</dbReference>
<accession>A0A1M6R213</accession>
<dbReference type="Proteomes" id="UP000184510">
    <property type="component" value="Unassembled WGS sequence"/>
</dbReference>
<proteinExistence type="inferred from homology"/>
<dbReference type="InterPro" id="IPR017959">
    <property type="entry name" value="Asn/Gln-tRNA_amidoTrfase_suB/E"/>
</dbReference>
<evidence type="ECO:0000256" key="5">
    <source>
        <dbReference type="ARBA" id="ARBA00022741"/>
    </source>
</evidence>
<keyword evidence="14" id="KW-1185">Reference proteome</keyword>
<dbReference type="InterPro" id="IPR042114">
    <property type="entry name" value="GatB_C_1"/>
</dbReference>
<evidence type="ECO:0000256" key="6">
    <source>
        <dbReference type="ARBA" id="ARBA00022840"/>
    </source>
</evidence>
<protein>
    <recommendedName>
        <fullName evidence="3 11">Aspartyl/glutamyl-tRNA(Asn/Gln) amidotransferase subunit B</fullName>
        <shortName evidence="11">Asp/Glu-ADT subunit B</shortName>
        <ecNumber evidence="11">6.3.5.-</ecNumber>
    </recommendedName>
</protein>
<dbReference type="SUPFAM" id="SSF55931">
    <property type="entry name" value="Glutamine synthetase/guanido kinase"/>
    <property type="match status" value="1"/>
</dbReference>
<evidence type="ECO:0000256" key="4">
    <source>
        <dbReference type="ARBA" id="ARBA00022598"/>
    </source>
</evidence>
<dbReference type="InParanoid" id="A0A1M6R213"/>
<evidence type="ECO:0000256" key="3">
    <source>
        <dbReference type="ARBA" id="ARBA00016923"/>
    </source>
</evidence>
<keyword evidence="13" id="KW-0808">Transferase</keyword>
<dbReference type="InterPro" id="IPR017958">
    <property type="entry name" value="Gln-tRNA_amidoTrfase_suB_CS"/>
</dbReference>
<dbReference type="Pfam" id="PF02637">
    <property type="entry name" value="GatB_Yqey"/>
    <property type="match status" value="1"/>
</dbReference>
<dbReference type="Gene3D" id="1.10.10.410">
    <property type="match status" value="1"/>
</dbReference>
<dbReference type="InterPro" id="IPR014746">
    <property type="entry name" value="Gln_synth/guanido_kin_cat_dom"/>
</dbReference>
<dbReference type="GO" id="GO:0006412">
    <property type="term" value="P:translation"/>
    <property type="evidence" value="ECO:0007669"/>
    <property type="project" value="UniProtKB-UniRule"/>
</dbReference>
<dbReference type="InterPro" id="IPR004413">
    <property type="entry name" value="GatB"/>
</dbReference>
<dbReference type="GO" id="GO:0016740">
    <property type="term" value="F:transferase activity"/>
    <property type="evidence" value="ECO:0007669"/>
    <property type="project" value="UniProtKB-KW"/>
</dbReference>
<dbReference type="FunFam" id="1.10.150.380:FF:000001">
    <property type="entry name" value="Aspartyl/glutamyl-tRNA(Asn/Gln) amidotransferase subunit B"/>
    <property type="match status" value="1"/>
</dbReference>
<dbReference type="InterPro" id="IPR023168">
    <property type="entry name" value="GatB_Yqey_C_2"/>
</dbReference>
<dbReference type="NCBIfam" id="NF004012">
    <property type="entry name" value="PRK05477.1-2"/>
    <property type="match status" value="1"/>
</dbReference>
<dbReference type="RefSeq" id="WP_143185081.1">
    <property type="nucleotide sequence ID" value="NZ_FQYR01000007.1"/>
</dbReference>
<dbReference type="InterPro" id="IPR018027">
    <property type="entry name" value="Asn/Gln_amidotransferase"/>
</dbReference>
<keyword evidence="5 11" id="KW-0547">Nucleotide-binding</keyword>
<comment type="catalytic activity">
    <reaction evidence="10 11">
        <text>L-glutamyl-tRNA(Gln) + L-glutamine + ATP + H2O = L-glutaminyl-tRNA(Gln) + L-glutamate + ADP + phosphate + H(+)</text>
        <dbReference type="Rhea" id="RHEA:17521"/>
        <dbReference type="Rhea" id="RHEA-COMP:9681"/>
        <dbReference type="Rhea" id="RHEA-COMP:9684"/>
        <dbReference type="ChEBI" id="CHEBI:15377"/>
        <dbReference type="ChEBI" id="CHEBI:15378"/>
        <dbReference type="ChEBI" id="CHEBI:29985"/>
        <dbReference type="ChEBI" id="CHEBI:30616"/>
        <dbReference type="ChEBI" id="CHEBI:43474"/>
        <dbReference type="ChEBI" id="CHEBI:58359"/>
        <dbReference type="ChEBI" id="CHEBI:78520"/>
        <dbReference type="ChEBI" id="CHEBI:78521"/>
        <dbReference type="ChEBI" id="CHEBI:456216"/>
    </reaction>
</comment>
<evidence type="ECO:0000256" key="10">
    <source>
        <dbReference type="ARBA" id="ARBA00047913"/>
    </source>
</evidence>
<evidence type="ECO:0000256" key="7">
    <source>
        <dbReference type="ARBA" id="ARBA00022917"/>
    </source>
</evidence>
<gene>
    <name evidence="11" type="primary">gatB</name>
    <name evidence="13" type="ORF">SAMN02745181_3527</name>
</gene>
<evidence type="ECO:0000256" key="8">
    <source>
        <dbReference type="ARBA" id="ARBA00024799"/>
    </source>
</evidence>
<dbReference type="EMBL" id="FQYR01000007">
    <property type="protein sequence ID" value="SHK26529.1"/>
    <property type="molecule type" value="Genomic_DNA"/>
</dbReference>
<evidence type="ECO:0000256" key="1">
    <source>
        <dbReference type="ARBA" id="ARBA00005306"/>
    </source>
</evidence>
<dbReference type="Pfam" id="PF02934">
    <property type="entry name" value="GatB_N"/>
    <property type="match status" value="1"/>
</dbReference>
<dbReference type="HAMAP" id="MF_00121">
    <property type="entry name" value="GatB"/>
    <property type="match status" value="1"/>
</dbReference>
<dbReference type="EC" id="6.3.5.-" evidence="11"/>
<name>A0A1M6R213_9BACT</name>